<keyword evidence="3" id="KW-0378">Hydrolase</keyword>
<dbReference type="RefSeq" id="WP_168549641.1">
    <property type="nucleotide sequence ID" value="NZ_JAAXPR010000017.1"/>
</dbReference>
<reference evidence="10 11" key="1">
    <citation type="submission" date="2020-04" db="EMBL/GenBank/DDBJ databases">
        <title>MicrobeNet Type strains.</title>
        <authorList>
            <person name="Nicholson A.C."/>
        </authorList>
    </citation>
    <scope>NUCLEOTIDE SEQUENCE [LARGE SCALE GENOMIC DNA]</scope>
    <source>
        <strain evidence="10 11">CCUG 69612</strain>
    </source>
</reference>
<dbReference type="GO" id="GO:0016297">
    <property type="term" value="F:fatty acyl-[ACP] hydrolase activity"/>
    <property type="evidence" value="ECO:0007669"/>
    <property type="project" value="InterPro"/>
</dbReference>
<comment type="similarity">
    <text evidence="1">Belongs to the acyl-ACP thioesterase family.</text>
</comment>
<evidence type="ECO:0000256" key="6">
    <source>
        <dbReference type="ARBA" id="ARBA00023098"/>
    </source>
</evidence>
<keyword evidence="2" id="KW-0444">Lipid biosynthesis</keyword>
<name>A0A7X6S1K1_9STRE</name>
<evidence type="ECO:0000313" key="11">
    <source>
        <dbReference type="Proteomes" id="UP000522720"/>
    </source>
</evidence>
<keyword evidence="7" id="KW-0275">Fatty acid biosynthesis</keyword>
<dbReference type="Pfam" id="PF01643">
    <property type="entry name" value="Acyl-ACP_TE"/>
    <property type="match status" value="1"/>
</dbReference>
<evidence type="ECO:0000256" key="2">
    <source>
        <dbReference type="ARBA" id="ARBA00022516"/>
    </source>
</evidence>
<dbReference type="InterPro" id="IPR002864">
    <property type="entry name" value="Acyl-ACP_thioesterase_NHD"/>
</dbReference>
<dbReference type="Pfam" id="PF20791">
    <property type="entry name" value="Acyl-ACP_TE_C"/>
    <property type="match status" value="1"/>
</dbReference>
<evidence type="ECO:0000256" key="4">
    <source>
        <dbReference type="ARBA" id="ARBA00022832"/>
    </source>
</evidence>
<dbReference type="EMBL" id="JAAXPR010000017">
    <property type="protein sequence ID" value="NKZ20897.1"/>
    <property type="molecule type" value="Genomic_DNA"/>
</dbReference>
<organism evidence="10 11">
    <name type="scientific">Streptococcus ovuberis</name>
    <dbReference type="NCBI Taxonomy" id="1936207"/>
    <lineage>
        <taxon>Bacteria</taxon>
        <taxon>Bacillati</taxon>
        <taxon>Bacillota</taxon>
        <taxon>Bacilli</taxon>
        <taxon>Lactobacillales</taxon>
        <taxon>Streptococcaceae</taxon>
        <taxon>Streptococcus</taxon>
    </lineage>
</organism>
<feature type="domain" description="Acyl-ACP thioesterase N-terminal hotdog" evidence="8">
    <location>
        <begin position="3"/>
        <end position="132"/>
    </location>
</feature>
<dbReference type="SUPFAM" id="SSF54637">
    <property type="entry name" value="Thioesterase/thiol ester dehydrase-isomerase"/>
    <property type="match status" value="2"/>
</dbReference>
<evidence type="ECO:0000256" key="5">
    <source>
        <dbReference type="ARBA" id="ARBA00022946"/>
    </source>
</evidence>
<keyword evidence="4" id="KW-0276">Fatty acid metabolism</keyword>
<dbReference type="CDD" id="cd00586">
    <property type="entry name" value="4HBT"/>
    <property type="match status" value="2"/>
</dbReference>
<evidence type="ECO:0000256" key="3">
    <source>
        <dbReference type="ARBA" id="ARBA00022801"/>
    </source>
</evidence>
<dbReference type="PANTHER" id="PTHR31727">
    <property type="entry name" value="OLEOYL-ACYL CARRIER PROTEIN THIOESTERASE 1, CHLOROPLASTIC"/>
    <property type="match status" value="1"/>
</dbReference>
<dbReference type="PANTHER" id="PTHR31727:SF6">
    <property type="entry name" value="OLEOYL-ACYL CARRIER PROTEIN THIOESTERASE 1, CHLOROPLASTIC"/>
    <property type="match status" value="1"/>
</dbReference>
<accession>A0A7X6S1K1</accession>
<evidence type="ECO:0000259" key="8">
    <source>
        <dbReference type="Pfam" id="PF01643"/>
    </source>
</evidence>
<dbReference type="InterPro" id="IPR029069">
    <property type="entry name" value="HotDog_dom_sf"/>
</dbReference>
<evidence type="ECO:0000256" key="1">
    <source>
        <dbReference type="ARBA" id="ARBA00006500"/>
    </source>
</evidence>
<dbReference type="InterPro" id="IPR045023">
    <property type="entry name" value="FATA/B"/>
</dbReference>
<proteinExistence type="inferred from homology"/>
<comment type="caution">
    <text evidence="10">The sequence shown here is derived from an EMBL/GenBank/DDBJ whole genome shotgun (WGS) entry which is preliminary data.</text>
</comment>
<feature type="domain" description="Acyl-ACP thioesterase-like C-terminal" evidence="9">
    <location>
        <begin position="148"/>
        <end position="241"/>
    </location>
</feature>
<protein>
    <submittedName>
        <fullName evidence="10">Acyl-[acyl-carrier-protein] thioesterase</fullName>
    </submittedName>
</protein>
<keyword evidence="11" id="KW-1185">Reference proteome</keyword>
<evidence type="ECO:0000256" key="7">
    <source>
        <dbReference type="ARBA" id="ARBA00023160"/>
    </source>
</evidence>
<dbReference type="GO" id="GO:0000036">
    <property type="term" value="F:acyl carrier activity"/>
    <property type="evidence" value="ECO:0007669"/>
    <property type="project" value="TreeGrafter"/>
</dbReference>
<dbReference type="AlphaFoldDB" id="A0A7X6S1K1"/>
<dbReference type="InterPro" id="IPR049427">
    <property type="entry name" value="Acyl-ACP_TE_C"/>
</dbReference>
<keyword evidence="5" id="KW-0809">Transit peptide</keyword>
<sequence>MGLQYKENFTVPFAMTDVKQEIILSQFISYCLGVSGRQSEAIGRSDLDVFKQYGLVWVVTDYDMTINRLPRYNDTICIVTEAVSYNKFFCYRKFYIYDDKGELLMDLLCYFVLIDFQTRQLSPVPDDLIAPYQSEKVKKMQRAPRYQTLEDPDSKDYRIRYFDIDMNGHVNNSKYLEWMYDALDYTFLLEHRPSHLQLKYVKEVSPGGMITSSVKQDGLRSQHEIWSDGQIHAQAILTWEKRDA</sequence>
<keyword evidence="6" id="KW-0443">Lipid metabolism</keyword>
<evidence type="ECO:0000313" key="10">
    <source>
        <dbReference type="EMBL" id="NKZ20897.1"/>
    </source>
</evidence>
<evidence type="ECO:0000259" key="9">
    <source>
        <dbReference type="Pfam" id="PF20791"/>
    </source>
</evidence>
<gene>
    <name evidence="10" type="ORF">HF992_08665</name>
</gene>
<dbReference type="Gene3D" id="3.10.129.10">
    <property type="entry name" value="Hotdog Thioesterase"/>
    <property type="match status" value="1"/>
</dbReference>
<dbReference type="Proteomes" id="UP000522720">
    <property type="component" value="Unassembled WGS sequence"/>
</dbReference>